<keyword evidence="2" id="KW-1185">Reference proteome</keyword>
<reference evidence="1" key="2">
    <citation type="journal article" date="2022" name="New Phytol.">
        <title>Evolutionary transition to the ectomycorrhizal habit in the genomes of a hyperdiverse lineage of mushroom-forming fungi.</title>
        <authorList>
            <person name="Looney B."/>
            <person name="Miyauchi S."/>
            <person name="Morin E."/>
            <person name="Drula E."/>
            <person name="Courty P.E."/>
            <person name="Kohler A."/>
            <person name="Kuo A."/>
            <person name="LaButti K."/>
            <person name="Pangilinan J."/>
            <person name="Lipzen A."/>
            <person name="Riley R."/>
            <person name="Andreopoulos W."/>
            <person name="He G."/>
            <person name="Johnson J."/>
            <person name="Nolan M."/>
            <person name="Tritt A."/>
            <person name="Barry K.W."/>
            <person name="Grigoriev I.V."/>
            <person name="Nagy L.G."/>
            <person name="Hibbett D."/>
            <person name="Henrissat B."/>
            <person name="Matheny P.B."/>
            <person name="Labbe J."/>
            <person name="Martin F.M."/>
        </authorList>
    </citation>
    <scope>NUCLEOTIDE SEQUENCE</scope>
    <source>
        <strain evidence="1">HHB10654</strain>
    </source>
</reference>
<feature type="non-terminal residue" evidence="1">
    <location>
        <position position="116"/>
    </location>
</feature>
<name>A0ACB8SES9_9AGAM</name>
<comment type="caution">
    <text evidence="1">The sequence shown here is derived from an EMBL/GenBank/DDBJ whole genome shotgun (WGS) entry which is preliminary data.</text>
</comment>
<sequence length="116" mass="13026">MWTGKWWWSVQTLLQRSGHRGATVAPVIVATDKTLLTQHAGNKSAYPLYLTLGNIPRSIRRKPSQHACVLLGYLSVEKINTQDTTAEEKTARGQRLFHDSVRMILEPLREAGMNGV</sequence>
<proteinExistence type="predicted"/>
<reference evidence="1" key="1">
    <citation type="submission" date="2021-03" db="EMBL/GenBank/DDBJ databases">
        <authorList>
            <consortium name="DOE Joint Genome Institute"/>
            <person name="Ahrendt S."/>
            <person name="Looney B.P."/>
            <person name="Miyauchi S."/>
            <person name="Morin E."/>
            <person name="Drula E."/>
            <person name="Courty P.E."/>
            <person name="Chicoki N."/>
            <person name="Fauchery L."/>
            <person name="Kohler A."/>
            <person name="Kuo A."/>
            <person name="Labutti K."/>
            <person name="Pangilinan J."/>
            <person name="Lipzen A."/>
            <person name="Riley R."/>
            <person name="Andreopoulos W."/>
            <person name="He G."/>
            <person name="Johnson J."/>
            <person name="Barry K.W."/>
            <person name="Grigoriev I.V."/>
            <person name="Nagy L."/>
            <person name="Hibbett D."/>
            <person name="Henrissat B."/>
            <person name="Matheny P.B."/>
            <person name="Labbe J."/>
            <person name="Martin F."/>
        </authorList>
    </citation>
    <scope>NUCLEOTIDE SEQUENCE</scope>
    <source>
        <strain evidence="1">HHB10654</strain>
    </source>
</reference>
<organism evidence="1 2">
    <name type="scientific">Artomyces pyxidatus</name>
    <dbReference type="NCBI Taxonomy" id="48021"/>
    <lineage>
        <taxon>Eukaryota</taxon>
        <taxon>Fungi</taxon>
        <taxon>Dikarya</taxon>
        <taxon>Basidiomycota</taxon>
        <taxon>Agaricomycotina</taxon>
        <taxon>Agaricomycetes</taxon>
        <taxon>Russulales</taxon>
        <taxon>Auriscalpiaceae</taxon>
        <taxon>Artomyces</taxon>
    </lineage>
</organism>
<dbReference type="EMBL" id="MU277315">
    <property type="protein sequence ID" value="KAI0055059.1"/>
    <property type="molecule type" value="Genomic_DNA"/>
</dbReference>
<evidence type="ECO:0000313" key="1">
    <source>
        <dbReference type="EMBL" id="KAI0055059.1"/>
    </source>
</evidence>
<accession>A0ACB8SES9</accession>
<evidence type="ECO:0000313" key="2">
    <source>
        <dbReference type="Proteomes" id="UP000814140"/>
    </source>
</evidence>
<protein>
    <submittedName>
        <fullName evidence="1">Uncharacterized protein</fullName>
    </submittedName>
</protein>
<gene>
    <name evidence="1" type="ORF">BV25DRAFT_1781302</name>
</gene>
<dbReference type="Proteomes" id="UP000814140">
    <property type="component" value="Unassembled WGS sequence"/>
</dbReference>